<dbReference type="EMBL" id="CVMT01000001">
    <property type="protein sequence ID" value="CRG83208.1"/>
    <property type="molecule type" value="Genomic_DNA"/>
</dbReference>
<protein>
    <recommendedName>
        <fullName evidence="2">YAG7-like dimerisation domain-containing protein</fullName>
    </recommendedName>
</protein>
<proteinExistence type="predicted"/>
<feature type="compositionally biased region" description="Polar residues" evidence="1">
    <location>
        <begin position="331"/>
        <end position="341"/>
    </location>
</feature>
<reference evidence="3 4" key="1">
    <citation type="submission" date="2015-04" db="EMBL/GenBank/DDBJ databases">
        <authorList>
            <person name="Syromyatnikov M.Y."/>
            <person name="Popov V.N."/>
        </authorList>
    </citation>
    <scope>NUCLEOTIDE SEQUENCE [LARGE SCALE GENOMIC DNA]</scope>
    <source>
        <strain evidence="3">WF-38-12</strain>
    </source>
</reference>
<dbReference type="STRING" id="28573.A0A0U1LJN0"/>
<feature type="region of interest" description="Disordered" evidence="1">
    <location>
        <begin position="301"/>
        <end position="320"/>
    </location>
</feature>
<dbReference type="InterPro" id="IPR058602">
    <property type="entry name" value="YAG7_dimerisation_dom"/>
</dbReference>
<evidence type="ECO:0000313" key="4">
    <source>
        <dbReference type="Proteomes" id="UP000054383"/>
    </source>
</evidence>
<feature type="domain" description="YAG7-like dimerisation" evidence="2">
    <location>
        <begin position="173"/>
        <end position="256"/>
    </location>
</feature>
<dbReference type="Pfam" id="PF26434">
    <property type="entry name" value="YAG7_C"/>
    <property type="match status" value="1"/>
</dbReference>
<dbReference type="OMA" id="EEAWVDD"/>
<feature type="region of interest" description="Disordered" evidence="1">
    <location>
        <begin position="331"/>
        <end position="427"/>
    </location>
</feature>
<sequence>MSAVPVNGNPPKQANSSKKKRAKAKAEASTNASESTPSIPDDSKPEPSVNGVSDEVEGTLFKELQRNLRNASKKLGATAKVDSIIAQHPGKSLDELVAEKKINADQKAQALKKPALQAQVTQIEEQIAQYKQFASHYEERLVSQKAALETAHKEEIEAIQQKAAAEAKESREAKLRSQLLTLSQFLRTAASFRHGAEEASADSPAFEGVLLQIYGGTKDAVDSMIKLIDGSDEKVVGVDDQLLDVSYARVKQVAEERSPPVPETTWTEGAQAEASSDPTISNAGLTELQDTTVSATVDDKSFAPSAPAQSDEPVAAPPAQGLVGDAANQVAESNWEPQTASWAEDVPSGPTPTAGNDGFEQVVHHQRQNSVRAGRGRSRGRGDGSRGRGGRGEFKGRGRGRGEFKGGRGRGGLGGQQGNRGEAVATN</sequence>
<evidence type="ECO:0000259" key="2">
    <source>
        <dbReference type="Pfam" id="PF26434"/>
    </source>
</evidence>
<feature type="region of interest" description="Disordered" evidence="1">
    <location>
        <begin position="1"/>
        <end position="57"/>
    </location>
</feature>
<evidence type="ECO:0000313" key="3">
    <source>
        <dbReference type="EMBL" id="CRG83208.1"/>
    </source>
</evidence>
<feature type="region of interest" description="Disordered" evidence="1">
    <location>
        <begin position="254"/>
        <end position="282"/>
    </location>
</feature>
<dbReference type="AlphaFoldDB" id="A0A0U1LJN0"/>
<dbReference type="Proteomes" id="UP000054383">
    <property type="component" value="Unassembled WGS sequence"/>
</dbReference>
<keyword evidence="4" id="KW-1185">Reference proteome</keyword>
<name>A0A0U1LJN0_TALIS</name>
<gene>
    <name evidence="3" type="ORF">PISL3812_00559</name>
</gene>
<organism evidence="3 4">
    <name type="scientific">Talaromyces islandicus</name>
    <name type="common">Penicillium islandicum</name>
    <dbReference type="NCBI Taxonomy" id="28573"/>
    <lineage>
        <taxon>Eukaryota</taxon>
        <taxon>Fungi</taxon>
        <taxon>Dikarya</taxon>
        <taxon>Ascomycota</taxon>
        <taxon>Pezizomycotina</taxon>
        <taxon>Eurotiomycetes</taxon>
        <taxon>Eurotiomycetidae</taxon>
        <taxon>Eurotiales</taxon>
        <taxon>Trichocomaceae</taxon>
        <taxon>Talaromyces</taxon>
        <taxon>Talaromyces sect. Islandici</taxon>
    </lineage>
</organism>
<feature type="compositionally biased region" description="Gly residues" evidence="1">
    <location>
        <begin position="409"/>
        <end position="418"/>
    </location>
</feature>
<dbReference type="OrthoDB" id="5399559at2759"/>
<accession>A0A0U1LJN0</accession>
<evidence type="ECO:0000256" key="1">
    <source>
        <dbReference type="SAM" id="MobiDB-lite"/>
    </source>
</evidence>
<feature type="compositionally biased region" description="Basic and acidic residues" evidence="1">
    <location>
        <begin position="380"/>
        <end position="406"/>
    </location>
</feature>
<feature type="compositionally biased region" description="Polar residues" evidence="1">
    <location>
        <begin position="264"/>
        <end position="282"/>
    </location>
</feature>